<dbReference type="InterPro" id="IPR046960">
    <property type="entry name" value="PPR_At4g14850-like_plant"/>
</dbReference>
<dbReference type="Pfam" id="PF01535">
    <property type="entry name" value="PPR"/>
    <property type="match status" value="6"/>
</dbReference>
<dbReference type="Proteomes" id="UP001443914">
    <property type="component" value="Unassembled WGS sequence"/>
</dbReference>
<evidence type="ECO:0000313" key="3">
    <source>
        <dbReference type="EMBL" id="KAK9751054.1"/>
    </source>
</evidence>
<dbReference type="PANTHER" id="PTHR47926">
    <property type="entry name" value="PENTATRICOPEPTIDE REPEAT-CONTAINING PROTEIN"/>
    <property type="match status" value="1"/>
</dbReference>
<dbReference type="InterPro" id="IPR011990">
    <property type="entry name" value="TPR-like_helical_dom_sf"/>
</dbReference>
<dbReference type="NCBIfam" id="TIGR00756">
    <property type="entry name" value="PPR"/>
    <property type="match status" value="5"/>
</dbReference>
<reference evidence="3 4" key="1">
    <citation type="submission" date="2024-03" db="EMBL/GenBank/DDBJ databases">
        <title>WGS assembly of Saponaria officinalis var. Norfolk2.</title>
        <authorList>
            <person name="Jenkins J."/>
            <person name="Shu S."/>
            <person name="Grimwood J."/>
            <person name="Barry K."/>
            <person name="Goodstein D."/>
            <person name="Schmutz J."/>
            <person name="Leebens-Mack J."/>
            <person name="Osbourn A."/>
        </authorList>
    </citation>
    <scope>NUCLEOTIDE SEQUENCE [LARGE SCALE GENOMIC DNA]</scope>
    <source>
        <strain evidence="4">cv. Norfolk2</strain>
        <strain evidence="3">JIC</strain>
        <tissue evidence="3">Leaf</tissue>
    </source>
</reference>
<dbReference type="EMBL" id="JBDFQZ010000002">
    <property type="protein sequence ID" value="KAK9751054.1"/>
    <property type="molecule type" value="Genomic_DNA"/>
</dbReference>
<evidence type="ECO:0000313" key="4">
    <source>
        <dbReference type="Proteomes" id="UP001443914"/>
    </source>
</evidence>
<evidence type="ECO:0008006" key="5">
    <source>
        <dbReference type="Google" id="ProtNLM"/>
    </source>
</evidence>
<evidence type="ECO:0000256" key="2">
    <source>
        <dbReference type="PROSITE-ProRule" id="PRU00708"/>
    </source>
</evidence>
<gene>
    <name evidence="3" type="ORF">RND81_02G238400</name>
</gene>
<proteinExistence type="predicted"/>
<dbReference type="GO" id="GO:0099402">
    <property type="term" value="P:plant organ development"/>
    <property type="evidence" value="ECO:0007669"/>
    <property type="project" value="UniProtKB-ARBA"/>
</dbReference>
<accession>A0AAW1MNN9</accession>
<dbReference type="AlphaFoldDB" id="A0AAW1MNN9"/>
<dbReference type="GO" id="GO:0003723">
    <property type="term" value="F:RNA binding"/>
    <property type="evidence" value="ECO:0007669"/>
    <property type="project" value="InterPro"/>
</dbReference>
<comment type="caution">
    <text evidence="3">The sequence shown here is derived from an EMBL/GenBank/DDBJ whole genome shotgun (WGS) entry which is preliminary data.</text>
</comment>
<dbReference type="InterPro" id="IPR002885">
    <property type="entry name" value="PPR_rpt"/>
</dbReference>
<protein>
    <recommendedName>
        <fullName evidence="5">Pentatricopeptide repeat-containing protein</fullName>
    </recommendedName>
</protein>
<dbReference type="Pfam" id="PF12854">
    <property type="entry name" value="PPR_1"/>
    <property type="match status" value="1"/>
</dbReference>
<organism evidence="3 4">
    <name type="scientific">Saponaria officinalis</name>
    <name type="common">Common soapwort</name>
    <name type="synonym">Lychnis saponaria</name>
    <dbReference type="NCBI Taxonomy" id="3572"/>
    <lineage>
        <taxon>Eukaryota</taxon>
        <taxon>Viridiplantae</taxon>
        <taxon>Streptophyta</taxon>
        <taxon>Embryophyta</taxon>
        <taxon>Tracheophyta</taxon>
        <taxon>Spermatophyta</taxon>
        <taxon>Magnoliopsida</taxon>
        <taxon>eudicotyledons</taxon>
        <taxon>Gunneridae</taxon>
        <taxon>Pentapetalae</taxon>
        <taxon>Caryophyllales</taxon>
        <taxon>Caryophyllaceae</taxon>
        <taxon>Caryophylleae</taxon>
        <taxon>Saponaria</taxon>
    </lineage>
</organism>
<feature type="repeat" description="PPR" evidence="2">
    <location>
        <begin position="179"/>
        <end position="213"/>
    </location>
</feature>
<dbReference type="GO" id="GO:0009451">
    <property type="term" value="P:RNA modification"/>
    <property type="evidence" value="ECO:0007669"/>
    <property type="project" value="InterPro"/>
</dbReference>
<keyword evidence="1" id="KW-0677">Repeat</keyword>
<feature type="repeat" description="PPR" evidence="2">
    <location>
        <begin position="484"/>
        <end position="518"/>
    </location>
</feature>
<dbReference type="PROSITE" id="PS51375">
    <property type="entry name" value="PPR"/>
    <property type="match status" value="4"/>
</dbReference>
<keyword evidence="4" id="KW-1185">Reference proteome</keyword>
<dbReference type="PANTHER" id="PTHR47926:SF442">
    <property type="entry name" value="PUTATIVE-RELATED"/>
    <property type="match status" value="1"/>
</dbReference>
<sequence length="663" mass="73950">MQRIKSPCSCIRTLISQISPNFSRFKFNSSPRFLHFDSYYKTDPSDTIFSNNRAIDSHTKSGNLSHAHQLFDEMSIRDVVSWNLLISGYKRHGMPTKALSLYSQMVVHGVVESSSTFSSVLSICSNNGFYYLGVQVHCRVILFGLIDNLYIGSSIVDLYMQMGFVDDGLEVLNQMPERNVAVWNSVLRGFCELGMWGEVVGAFSRVKCDGVLMNDLMMCYLLKGCCNGNFVSQGEQLHCHALKCGFVHSNHFVANALVDFYSACGSLYDAEKSFEVIPLKNVISWNSIITAYADRGLLSDAIECFGRMLLWYMTLSVRSVVSILNSCSKSENLSVGRQMHCLSVKLGFDFGNIYVQSALIDMYGKCYEIGGSVDVYECSDRTRECCNALLTSMLHCGLADEAVELFKFMTEEGECDEVLLTTALKALPGSSFGSLLRCNELHSFAIKSGLLANIVVLSSLINSYSKLGQVDYARQVFEGTVSPNVVCFTSIINGYACNGLGRECLKLLEMMVQKGLKPDRVTFLTVLTGCNHSGLVEEGRSVFNSMRIHHGIEPDRRHYSCMVDLLSRAGLVDEAEDLLRQSFVNDDSTMWSSLLRSCRVHKNKVVGHRVAKRLMELESGDPAACLQVSGFYFEVGDSELSMHYREMATARQVIRKIGHSRIV</sequence>
<dbReference type="Gene3D" id="1.25.40.10">
    <property type="entry name" value="Tetratricopeptide repeat domain"/>
    <property type="match status" value="6"/>
</dbReference>
<name>A0AAW1MNN9_SAPOF</name>
<feature type="repeat" description="PPR" evidence="2">
    <location>
        <begin position="78"/>
        <end position="112"/>
    </location>
</feature>
<feature type="repeat" description="PPR" evidence="2">
    <location>
        <begin position="281"/>
        <end position="315"/>
    </location>
</feature>
<evidence type="ECO:0000256" key="1">
    <source>
        <dbReference type="ARBA" id="ARBA00022737"/>
    </source>
</evidence>
<dbReference type="Pfam" id="PF13041">
    <property type="entry name" value="PPR_2"/>
    <property type="match status" value="2"/>
</dbReference>
<dbReference type="EMBL" id="JBDFQZ010000002">
    <property type="protein sequence ID" value="KAK9751055.1"/>
    <property type="molecule type" value="Genomic_DNA"/>
</dbReference>
<dbReference type="FunFam" id="1.25.40.10:FF:000158">
    <property type="entry name" value="pentatricopeptide repeat-containing protein At2g33680"/>
    <property type="match status" value="1"/>
</dbReference>
<dbReference type="EMBL" id="JBDFQZ010000002">
    <property type="protein sequence ID" value="KAK9751053.1"/>
    <property type="molecule type" value="Genomic_DNA"/>
</dbReference>